<keyword evidence="4 6" id="KW-0472">Membrane</keyword>
<comment type="subcellular location">
    <subcellularLocation>
        <location evidence="1">Mitochondrion membrane</location>
    </subcellularLocation>
</comment>
<evidence type="ECO:0000313" key="8">
    <source>
        <dbReference type="EMBL" id="GAU92861.1"/>
    </source>
</evidence>
<feature type="compositionally biased region" description="Polar residues" evidence="5">
    <location>
        <begin position="1"/>
        <end position="15"/>
    </location>
</feature>
<feature type="domain" description="HIG1" evidence="7">
    <location>
        <begin position="26"/>
        <end position="111"/>
    </location>
</feature>
<dbReference type="EMBL" id="BDGG01000002">
    <property type="protein sequence ID" value="GAU92861.1"/>
    <property type="molecule type" value="Genomic_DNA"/>
</dbReference>
<proteinExistence type="predicted"/>
<dbReference type="PANTHER" id="PTHR12297">
    <property type="entry name" value="HYPOXIA-INDUCBILE GENE 1 HIG1 -RELATED"/>
    <property type="match status" value="1"/>
</dbReference>
<keyword evidence="9" id="KW-1185">Reference proteome</keyword>
<dbReference type="GO" id="GO:0097250">
    <property type="term" value="P:mitochondrial respirasome assembly"/>
    <property type="evidence" value="ECO:0007669"/>
    <property type="project" value="TreeGrafter"/>
</dbReference>
<name>A0A1D1UTS6_RAMVA</name>
<dbReference type="Proteomes" id="UP000186922">
    <property type="component" value="Unassembled WGS sequence"/>
</dbReference>
<evidence type="ECO:0000313" key="9">
    <source>
        <dbReference type="Proteomes" id="UP000186922"/>
    </source>
</evidence>
<dbReference type="AlphaFoldDB" id="A0A1D1UTS6"/>
<keyword evidence="3 6" id="KW-1133">Transmembrane helix</keyword>
<reference evidence="8 9" key="1">
    <citation type="journal article" date="2016" name="Nat. Commun.">
        <title>Extremotolerant tardigrade genome and improved radiotolerance of human cultured cells by tardigrade-unique protein.</title>
        <authorList>
            <person name="Hashimoto T."/>
            <person name="Horikawa D.D."/>
            <person name="Saito Y."/>
            <person name="Kuwahara H."/>
            <person name="Kozuka-Hata H."/>
            <person name="Shin-I T."/>
            <person name="Minakuchi Y."/>
            <person name="Ohishi K."/>
            <person name="Motoyama A."/>
            <person name="Aizu T."/>
            <person name="Enomoto A."/>
            <person name="Kondo K."/>
            <person name="Tanaka S."/>
            <person name="Hara Y."/>
            <person name="Koshikawa S."/>
            <person name="Sagara H."/>
            <person name="Miura T."/>
            <person name="Yokobori S."/>
            <person name="Miyagawa K."/>
            <person name="Suzuki Y."/>
            <person name="Kubo T."/>
            <person name="Oyama M."/>
            <person name="Kohara Y."/>
            <person name="Fujiyama A."/>
            <person name="Arakawa K."/>
            <person name="Katayama T."/>
            <person name="Toyoda A."/>
            <person name="Kunieda T."/>
        </authorList>
    </citation>
    <scope>NUCLEOTIDE SEQUENCE [LARGE SCALE GENOMIC DNA]</scope>
    <source>
        <strain evidence="8 9">YOKOZUNA-1</strain>
    </source>
</reference>
<dbReference type="GO" id="GO:0031966">
    <property type="term" value="C:mitochondrial membrane"/>
    <property type="evidence" value="ECO:0007669"/>
    <property type="project" value="UniProtKB-SubCell"/>
</dbReference>
<dbReference type="STRING" id="947166.A0A1D1UTS6"/>
<evidence type="ECO:0000256" key="3">
    <source>
        <dbReference type="ARBA" id="ARBA00022989"/>
    </source>
</evidence>
<feature type="region of interest" description="Disordered" evidence="5">
    <location>
        <begin position="1"/>
        <end position="47"/>
    </location>
</feature>
<comment type="caution">
    <text evidence="8">The sequence shown here is derived from an EMBL/GenBank/DDBJ whole genome shotgun (WGS) entry which is preliminary data.</text>
</comment>
<evidence type="ECO:0000256" key="4">
    <source>
        <dbReference type="ARBA" id="ARBA00023136"/>
    </source>
</evidence>
<sequence>MSSPVPQKPAVQSSDAELRWIRKPTEQDEREYQTYRPPESFGEKVRRKTKANPMVPIGVGATTLILGFGLWQMRKGNTKMSQNMMRARVTSQGLTILALVLGVAYAGQAAK</sequence>
<evidence type="ECO:0000256" key="6">
    <source>
        <dbReference type="SAM" id="Phobius"/>
    </source>
</evidence>
<evidence type="ECO:0000256" key="5">
    <source>
        <dbReference type="SAM" id="MobiDB-lite"/>
    </source>
</evidence>
<accession>A0A1D1UTS6</accession>
<protein>
    <recommendedName>
        <fullName evidence="7">HIG1 domain-containing protein</fullName>
    </recommendedName>
</protein>
<dbReference type="OrthoDB" id="6604018at2759"/>
<dbReference type="InterPro" id="IPR050355">
    <property type="entry name" value="RCF1"/>
</dbReference>
<evidence type="ECO:0000256" key="2">
    <source>
        <dbReference type="ARBA" id="ARBA00022692"/>
    </source>
</evidence>
<dbReference type="PROSITE" id="PS51503">
    <property type="entry name" value="HIG1"/>
    <property type="match status" value="1"/>
</dbReference>
<gene>
    <name evidence="8" type="primary">RvY_04887-1</name>
    <name evidence="8" type="synonym">RvY_04887.1</name>
    <name evidence="8" type="ORF">RvY_04887</name>
</gene>
<feature type="transmembrane region" description="Helical" evidence="6">
    <location>
        <begin position="92"/>
        <end position="110"/>
    </location>
</feature>
<keyword evidence="2 6" id="KW-0812">Transmembrane</keyword>
<organism evidence="8 9">
    <name type="scientific">Ramazzottius varieornatus</name>
    <name type="common">Water bear</name>
    <name type="synonym">Tardigrade</name>
    <dbReference type="NCBI Taxonomy" id="947166"/>
    <lineage>
        <taxon>Eukaryota</taxon>
        <taxon>Metazoa</taxon>
        <taxon>Ecdysozoa</taxon>
        <taxon>Tardigrada</taxon>
        <taxon>Eutardigrada</taxon>
        <taxon>Parachela</taxon>
        <taxon>Hypsibioidea</taxon>
        <taxon>Ramazzottiidae</taxon>
        <taxon>Ramazzottius</taxon>
    </lineage>
</organism>
<evidence type="ECO:0000256" key="1">
    <source>
        <dbReference type="ARBA" id="ARBA00004325"/>
    </source>
</evidence>
<dbReference type="Gene3D" id="6.10.140.1320">
    <property type="match status" value="1"/>
</dbReference>
<dbReference type="PANTHER" id="PTHR12297:SF18">
    <property type="entry name" value="HIG1 DOMAIN FAMILY MEMBER 2A"/>
    <property type="match status" value="1"/>
</dbReference>
<dbReference type="Pfam" id="PF04588">
    <property type="entry name" value="HIG_1_N"/>
    <property type="match status" value="1"/>
</dbReference>
<dbReference type="InterPro" id="IPR007667">
    <property type="entry name" value="Hypoxia_induced_domain"/>
</dbReference>
<feature type="transmembrane region" description="Helical" evidence="6">
    <location>
        <begin position="54"/>
        <end position="71"/>
    </location>
</feature>
<feature type="compositionally biased region" description="Basic and acidic residues" evidence="5">
    <location>
        <begin position="16"/>
        <end position="33"/>
    </location>
</feature>
<evidence type="ECO:0000259" key="7">
    <source>
        <dbReference type="PROSITE" id="PS51503"/>
    </source>
</evidence>